<gene>
    <name evidence="9" type="ORF">B0A49_02197</name>
</gene>
<keyword evidence="10" id="KW-1185">Reference proteome</keyword>
<keyword evidence="6" id="KW-0256">Endoplasmic reticulum</keyword>
<feature type="transmembrane region" description="Helical" evidence="6">
    <location>
        <begin position="323"/>
        <end position="343"/>
    </location>
</feature>
<accession>A0A4U0XRU0</accession>
<dbReference type="GO" id="GO:0005794">
    <property type="term" value="C:Golgi apparatus"/>
    <property type="evidence" value="ECO:0007669"/>
    <property type="project" value="TreeGrafter"/>
</dbReference>
<evidence type="ECO:0000256" key="6">
    <source>
        <dbReference type="RuleBase" id="RU369017"/>
    </source>
</evidence>
<dbReference type="GO" id="GO:0005789">
    <property type="term" value="C:endoplasmic reticulum membrane"/>
    <property type="evidence" value="ECO:0007669"/>
    <property type="project" value="UniProtKB-SubCell"/>
</dbReference>
<dbReference type="Proteomes" id="UP000308768">
    <property type="component" value="Unassembled WGS sequence"/>
</dbReference>
<dbReference type="SUPFAM" id="SSF161111">
    <property type="entry name" value="Cation efflux protein transmembrane domain-like"/>
    <property type="match status" value="1"/>
</dbReference>
<comment type="caution">
    <text evidence="9">The sequence shown here is derived from an EMBL/GenBank/DDBJ whole genome shotgun (WGS) entry which is preliminary data.</text>
</comment>
<feature type="transmembrane region" description="Helical" evidence="6">
    <location>
        <begin position="280"/>
        <end position="302"/>
    </location>
</feature>
<comment type="subcellular location">
    <subcellularLocation>
        <location evidence="6">Endoplasmic reticulum membrane</location>
        <topology evidence="6">Multi-pass membrane protein</topology>
    </subcellularLocation>
    <subcellularLocation>
        <location evidence="1">Membrane</location>
        <topology evidence="1">Multi-pass membrane protein</topology>
    </subcellularLocation>
</comment>
<comment type="caution">
    <text evidence="6">Lacks conserved residue(s) required for the propagation of feature annotation.</text>
</comment>
<dbReference type="GO" id="GO:0006882">
    <property type="term" value="P:intracellular zinc ion homeostasis"/>
    <property type="evidence" value="ECO:0007669"/>
    <property type="project" value="InterPro"/>
</dbReference>
<dbReference type="Gene3D" id="1.20.1510.10">
    <property type="entry name" value="Cation efflux protein transmembrane domain"/>
    <property type="match status" value="1"/>
</dbReference>
<dbReference type="AlphaFoldDB" id="A0A4U0XRU0"/>
<evidence type="ECO:0000313" key="10">
    <source>
        <dbReference type="Proteomes" id="UP000308768"/>
    </source>
</evidence>
<keyword evidence="6" id="KW-0406">Ion transport</keyword>
<evidence type="ECO:0000313" key="9">
    <source>
        <dbReference type="EMBL" id="TKA77675.1"/>
    </source>
</evidence>
<protein>
    <recommendedName>
        <fullName evidence="6">Zinc transporter</fullName>
    </recommendedName>
</protein>
<feature type="domain" description="Cation efflux protein transmembrane" evidence="8">
    <location>
        <begin position="176"/>
        <end position="374"/>
    </location>
</feature>
<reference evidence="9 10" key="1">
    <citation type="submission" date="2017-03" db="EMBL/GenBank/DDBJ databases">
        <title>Genomes of endolithic fungi from Antarctica.</title>
        <authorList>
            <person name="Coleine C."/>
            <person name="Masonjones S."/>
            <person name="Stajich J.E."/>
        </authorList>
    </citation>
    <scope>NUCLEOTIDE SEQUENCE [LARGE SCALE GENOMIC DNA]</scope>
    <source>
        <strain evidence="9 10">CCFEE 5187</strain>
    </source>
</reference>
<evidence type="ECO:0000256" key="4">
    <source>
        <dbReference type="ARBA" id="ARBA00022989"/>
    </source>
</evidence>
<comment type="function">
    <text evidence="6">Functions as a zinc transporter.</text>
</comment>
<evidence type="ECO:0000256" key="3">
    <source>
        <dbReference type="ARBA" id="ARBA00022692"/>
    </source>
</evidence>
<organism evidence="9 10">
    <name type="scientific">Cryomyces minteri</name>
    <dbReference type="NCBI Taxonomy" id="331657"/>
    <lineage>
        <taxon>Eukaryota</taxon>
        <taxon>Fungi</taxon>
        <taxon>Dikarya</taxon>
        <taxon>Ascomycota</taxon>
        <taxon>Pezizomycotina</taxon>
        <taxon>Dothideomycetes</taxon>
        <taxon>Dothideomycetes incertae sedis</taxon>
        <taxon>Cryomyces</taxon>
    </lineage>
</organism>
<dbReference type="Pfam" id="PF01545">
    <property type="entry name" value="Cation_efflux"/>
    <property type="match status" value="1"/>
</dbReference>
<dbReference type="STRING" id="331657.A0A4U0XRU0"/>
<keyword evidence="4 6" id="KW-1133">Transmembrane helix</keyword>
<evidence type="ECO:0000256" key="5">
    <source>
        <dbReference type="ARBA" id="ARBA00023136"/>
    </source>
</evidence>
<keyword evidence="3 6" id="KW-0812">Transmembrane</keyword>
<keyword evidence="5 6" id="KW-0472">Membrane</keyword>
<dbReference type="EMBL" id="NAJN01000177">
    <property type="protein sequence ID" value="TKA77675.1"/>
    <property type="molecule type" value="Genomic_DNA"/>
</dbReference>
<dbReference type="InterPro" id="IPR045316">
    <property type="entry name" value="Msc2-like"/>
</dbReference>
<sequence length="447" mass="48449">MADSMPIPLPPRTPTPPPDDESEPHVIGLGLGGLEEVSGRKSSINPDSLLSPLSGTFAARHDSSQALSPTDTNSLYSPMSSLGSLSEFHTPALGGSENARNPFNFTPMQYTAGSSLSNGRLDVGKRRGHKYKHSSIHTSHQIFQEPAPRPPLQLPTALDIPGWDEIWKSTTLYVQWSAQGSLAMTSLSRLLFFDFVGALLCVGVDVAGNFPVWKSSSIKHPFGLERVDVLIGFGMAVFIGFMGLDVLSHGIQHSLENTGGHVPHHAHKHVRVSPGSVDTAALFAILATLISASLLGNHARIGRAMRFAYIQSLPFVLSNPSHFLTLSCSGLLLILPLLSIQTYTWFDMVLSFSIALAMVAFGVRLGMSLASMLLMSYSDPGSGVDGKTGVKDVIAFIERDPAVTAVDEARFWQVHYGLCMANLKLRFRGSEDVMTKLRERVESLEKE</sequence>
<name>A0A4U0XRU0_9PEZI</name>
<dbReference type="InterPro" id="IPR058533">
    <property type="entry name" value="Cation_efflux_TM"/>
</dbReference>
<dbReference type="PANTHER" id="PTHR45755">
    <property type="match status" value="1"/>
</dbReference>
<dbReference type="InterPro" id="IPR027469">
    <property type="entry name" value="Cation_efflux_TMD_sf"/>
</dbReference>
<dbReference type="PANTHER" id="PTHR45755:SF5">
    <property type="entry name" value="ZINC TRANSPORTER"/>
    <property type="match status" value="1"/>
</dbReference>
<evidence type="ECO:0000256" key="2">
    <source>
        <dbReference type="ARBA" id="ARBA00022448"/>
    </source>
</evidence>
<dbReference type="GO" id="GO:1904257">
    <property type="term" value="P:zinc ion import into Golgi lumen"/>
    <property type="evidence" value="ECO:0007669"/>
    <property type="project" value="TreeGrafter"/>
</dbReference>
<evidence type="ECO:0000256" key="7">
    <source>
        <dbReference type="SAM" id="MobiDB-lite"/>
    </source>
</evidence>
<dbReference type="OrthoDB" id="5382797at2759"/>
<feature type="compositionally biased region" description="Pro residues" evidence="7">
    <location>
        <begin position="7"/>
        <end position="17"/>
    </location>
</feature>
<dbReference type="GO" id="GO:0005385">
    <property type="term" value="F:zinc ion transmembrane transporter activity"/>
    <property type="evidence" value="ECO:0007669"/>
    <property type="project" value="UniProtKB-UniRule"/>
</dbReference>
<proteinExistence type="inferred from homology"/>
<evidence type="ECO:0000256" key="1">
    <source>
        <dbReference type="ARBA" id="ARBA00004141"/>
    </source>
</evidence>
<evidence type="ECO:0000259" key="8">
    <source>
        <dbReference type="Pfam" id="PF01545"/>
    </source>
</evidence>
<feature type="region of interest" description="Disordered" evidence="7">
    <location>
        <begin position="1"/>
        <end position="27"/>
    </location>
</feature>
<feature type="transmembrane region" description="Helical" evidence="6">
    <location>
        <begin position="190"/>
        <end position="208"/>
    </location>
</feature>
<comment type="similarity">
    <text evidence="6">Belongs to the cation diffusion facilitator (CDF) transporter (TC 2.A.4) family. SLC30A subfamily.</text>
</comment>
<feature type="transmembrane region" description="Helical" evidence="6">
    <location>
        <begin position="349"/>
        <end position="367"/>
    </location>
</feature>
<dbReference type="GO" id="GO:0031410">
    <property type="term" value="C:cytoplasmic vesicle"/>
    <property type="evidence" value="ECO:0007669"/>
    <property type="project" value="TreeGrafter"/>
</dbReference>
<feature type="transmembrane region" description="Helical" evidence="6">
    <location>
        <begin position="229"/>
        <end position="251"/>
    </location>
</feature>
<keyword evidence="2 6" id="KW-0813">Transport</keyword>